<dbReference type="EMBL" id="WSZM01000160">
    <property type="protein sequence ID" value="KAF4039883.1"/>
    <property type="molecule type" value="Genomic_DNA"/>
</dbReference>
<reference evidence="2" key="1">
    <citation type="submission" date="2020-04" db="EMBL/GenBank/DDBJ databases">
        <title>Hybrid Assembly of Korean Phytophthora infestans isolates.</title>
        <authorList>
            <person name="Prokchorchik M."/>
            <person name="Lee Y."/>
            <person name="Seo J."/>
            <person name="Cho J.-H."/>
            <person name="Park Y.-E."/>
            <person name="Jang D.-C."/>
            <person name="Im J.-S."/>
            <person name="Choi J.-G."/>
            <person name="Park H.-J."/>
            <person name="Lee G.-B."/>
            <person name="Lee Y.-G."/>
            <person name="Hong S.-Y."/>
            <person name="Cho K."/>
            <person name="Sohn K.H."/>
        </authorList>
    </citation>
    <scope>NUCLEOTIDE SEQUENCE</scope>
    <source>
        <strain evidence="2">KR_1_A1</strain>
    </source>
</reference>
<accession>A0A833SVZ7</accession>
<keyword evidence="3" id="KW-1185">Reference proteome</keyword>
<evidence type="ECO:0000313" key="2">
    <source>
        <dbReference type="EMBL" id="KAF4039883.1"/>
    </source>
</evidence>
<evidence type="ECO:0000313" key="3">
    <source>
        <dbReference type="Proteomes" id="UP000602510"/>
    </source>
</evidence>
<comment type="caution">
    <text evidence="2">The sequence shown here is derived from an EMBL/GenBank/DDBJ whole genome shotgun (WGS) entry which is preliminary data.</text>
</comment>
<protein>
    <submittedName>
        <fullName evidence="2">Uncharacterized protein</fullName>
    </submittedName>
</protein>
<proteinExistence type="predicted"/>
<organism evidence="2 3">
    <name type="scientific">Phytophthora infestans</name>
    <name type="common">Potato late blight agent</name>
    <name type="synonym">Botrytis infestans</name>
    <dbReference type="NCBI Taxonomy" id="4787"/>
    <lineage>
        <taxon>Eukaryota</taxon>
        <taxon>Sar</taxon>
        <taxon>Stramenopiles</taxon>
        <taxon>Oomycota</taxon>
        <taxon>Peronosporomycetes</taxon>
        <taxon>Peronosporales</taxon>
        <taxon>Peronosporaceae</taxon>
        <taxon>Phytophthora</taxon>
    </lineage>
</organism>
<gene>
    <name evidence="2" type="ORF">GN244_ATG07977</name>
</gene>
<feature type="region of interest" description="Disordered" evidence="1">
    <location>
        <begin position="45"/>
        <end position="84"/>
    </location>
</feature>
<name>A0A833SVZ7_PHYIN</name>
<feature type="compositionally biased region" description="Acidic residues" evidence="1">
    <location>
        <begin position="68"/>
        <end position="84"/>
    </location>
</feature>
<dbReference type="Proteomes" id="UP000602510">
    <property type="component" value="Unassembled WGS sequence"/>
</dbReference>
<dbReference type="AlphaFoldDB" id="A0A833SVZ7"/>
<sequence>MTLDEAPRAIGLVSKQQKPTVNWDLSRPSALHLKMSAAGGSDVVELVSSDESSSQEEGVDVVDLTASSEEDGGGDNEDTREEIQ</sequence>
<evidence type="ECO:0000256" key="1">
    <source>
        <dbReference type="SAM" id="MobiDB-lite"/>
    </source>
</evidence>